<dbReference type="KEGG" id="pchi:PC41400_14920"/>
<accession>A0A410WWS1</accession>
<evidence type="ECO:0000313" key="1">
    <source>
        <dbReference type="EMBL" id="MCY9599824.1"/>
    </source>
</evidence>
<reference evidence="1 4" key="2">
    <citation type="submission" date="2022-05" db="EMBL/GenBank/DDBJ databases">
        <title>Genome Sequencing of Bee-Associated Microbes.</title>
        <authorList>
            <person name="Dunlap C."/>
        </authorList>
    </citation>
    <scope>NUCLEOTIDE SEQUENCE [LARGE SCALE GENOMIC DNA]</scope>
    <source>
        <strain evidence="1 4">NRRL B-23120</strain>
    </source>
</reference>
<gene>
    <name evidence="1" type="ORF">M5X16_29165</name>
    <name evidence="2" type="ORF">PC41400_14920</name>
</gene>
<dbReference type="Proteomes" id="UP000288943">
    <property type="component" value="Chromosome"/>
</dbReference>
<reference evidence="2 3" key="1">
    <citation type="submission" date="2018-01" db="EMBL/GenBank/DDBJ databases">
        <title>The whole genome sequencing and assembly of Paenibacillus chitinolyticus KCCM 41400 strain.</title>
        <authorList>
            <person name="Kim J.-Y."/>
            <person name="Park M.-K."/>
            <person name="Lee Y.-J."/>
            <person name="Yi H."/>
            <person name="Bahn Y.-S."/>
            <person name="Kim J.F."/>
            <person name="Lee D.-W."/>
        </authorList>
    </citation>
    <scope>NUCLEOTIDE SEQUENCE [LARGE SCALE GENOMIC DNA]</scope>
    <source>
        <strain evidence="2 3">KCCM 41400</strain>
    </source>
</reference>
<dbReference type="AlphaFoldDB" id="A0A410WWS1"/>
<dbReference type="Proteomes" id="UP001527202">
    <property type="component" value="Unassembled WGS sequence"/>
</dbReference>
<dbReference type="GeneID" id="95376108"/>
<dbReference type="RefSeq" id="WP_053228652.1">
    <property type="nucleotide sequence ID" value="NZ_CP026520.1"/>
</dbReference>
<dbReference type="OrthoDB" id="1495383at2"/>
<dbReference type="EMBL" id="CP026520">
    <property type="protein sequence ID" value="QAV18899.1"/>
    <property type="molecule type" value="Genomic_DNA"/>
</dbReference>
<evidence type="ECO:0000313" key="4">
    <source>
        <dbReference type="Proteomes" id="UP001527202"/>
    </source>
</evidence>
<name>A0A410WWS1_9BACL</name>
<keyword evidence="4" id="KW-1185">Reference proteome</keyword>
<evidence type="ECO:0000313" key="2">
    <source>
        <dbReference type="EMBL" id="QAV18899.1"/>
    </source>
</evidence>
<evidence type="ECO:0000313" key="3">
    <source>
        <dbReference type="Proteomes" id="UP000288943"/>
    </source>
</evidence>
<dbReference type="EMBL" id="JAMDMJ010000055">
    <property type="protein sequence ID" value="MCY9599824.1"/>
    <property type="molecule type" value="Genomic_DNA"/>
</dbReference>
<organism evidence="2 3">
    <name type="scientific">Paenibacillus chitinolyticus</name>
    <dbReference type="NCBI Taxonomy" id="79263"/>
    <lineage>
        <taxon>Bacteria</taxon>
        <taxon>Bacillati</taxon>
        <taxon>Bacillota</taxon>
        <taxon>Bacilli</taxon>
        <taxon>Bacillales</taxon>
        <taxon>Paenibacillaceae</taxon>
        <taxon>Paenibacillus</taxon>
    </lineage>
</organism>
<proteinExistence type="predicted"/>
<protein>
    <submittedName>
        <fullName evidence="2">Uncharacterized protein</fullName>
    </submittedName>
</protein>
<sequence length="390" mass="45463">MKTDGTEVAQLFEMNDIDSRLRHLNHDQINKLISRYYDGEKIETLLKEYQISARASELYKMFPATIENIKCFYCNVHLVTMMPSRTSNAKNYAFCPHCDHKETPLCRCTNCKKLEQEKILSENQYKKIKIAETYDIANYKSNQINDLNLRDVLYLACLLRSRLDENFSIIQPLENYIESITPTSDKTKELVLSLANKKIIVPHSSSPINSFKEDEDFPNTYYIYRVNYQVNVEEELSVLLNPDSTIFLNDPHFVYKMWREIALEETKQYLLYSMKKVKFDFSIGDKTISVFNDLLDHFSTSQIHALIYRGVSNATRYYQEGQVPKQQAANSVITNCQRLGEKAIAENWDVKGFNRNYDLPQSVLSELFFNRILKIGSRGFDEVPDILIDS</sequence>